<sequence>RDRIKKKVSAASARAYTIANRAKSSSFPVTYEFSKNPKSQKHVLLTFNIPYIFNLLWMNMKP</sequence>
<evidence type="ECO:0000313" key="2">
    <source>
        <dbReference type="Proteomes" id="UP000828251"/>
    </source>
</evidence>
<accession>A0A9D3WKI1</accession>
<name>A0A9D3WKI1_9ROSI</name>
<keyword evidence="2" id="KW-1185">Reference proteome</keyword>
<reference evidence="1 2" key="1">
    <citation type="journal article" date="2021" name="Plant Biotechnol. J.">
        <title>Multi-omics assisted identification of the key and species-specific regulatory components of drought-tolerant mechanisms in Gossypium stocksii.</title>
        <authorList>
            <person name="Yu D."/>
            <person name="Ke L."/>
            <person name="Zhang D."/>
            <person name="Wu Y."/>
            <person name="Sun Y."/>
            <person name="Mei J."/>
            <person name="Sun J."/>
            <person name="Sun Y."/>
        </authorList>
    </citation>
    <scope>NUCLEOTIDE SEQUENCE [LARGE SCALE GENOMIC DNA]</scope>
    <source>
        <strain evidence="2">cv. E1</strain>
        <tissue evidence="1">Leaf</tissue>
    </source>
</reference>
<feature type="non-terminal residue" evidence="1">
    <location>
        <position position="62"/>
    </location>
</feature>
<evidence type="ECO:0000313" key="1">
    <source>
        <dbReference type="EMBL" id="KAH1130601.1"/>
    </source>
</evidence>
<organism evidence="1 2">
    <name type="scientific">Gossypium stocksii</name>
    <dbReference type="NCBI Taxonomy" id="47602"/>
    <lineage>
        <taxon>Eukaryota</taxon>
        <taxon>Viridiplantae</taxon>
        <taxon>Streptophyta</taxon>
        <taxon>Embryophyta</taxon>
        <taxon>Tracheophyta</taxon>
        <taxon>Spermatophyta</taxon>
        <taxon>Magnoliopsida</taxon>
        <taxon>eudicotyledons</taxon>
        <taxon>Gunneridae</taxon>
        <taxon>Pentapetalae</taxon>
        <taxon>rosids</taxon>
        <taxon>malvids</taxon>
        <taxon>Malvales</taxon>
        <taxon>Malvaceae</taxon>
        <taxon>Malvoideae</taxon>
        <taxon>Gossypium</taxon>
    </lineage>
</organism>
<gene>
    <name evidence="1" type="ORF">J1N35_001979</name>
</gene>
<dbReference type="Proteomes" id="UP000828251">
    <property type="component" value="Unassembled WGS sequence"/>
</dbReference>
<proteinExistence type="predicted"/>
<dbReference type="EMBL" id="JAIQCV010000001">
    <property type="protein sequence ID" value="KAH1130601.1"/>
    <property type="molecule type" value="Genomic_DNA"/>
</dbReference>
<feature type="non-terminal residue" evidence="1">
    <location>
        <position position="1"/>
    </location>
</feature>
<comment type="caution">
    <text evidence="1">The sequence shown here is derived from an EMBL/GenBank/DDBJ whole genome shotgun (WGS) entry which is preliminary data.</text>
</comment>
<protein>
    <submittedName>
        <fullName evidence="1">Uncharacterized protein</fullName>
    </submittedName>
</protein>
<dbReference type="AlphaFoldDB" id="A0A9D3WKI1"/>